<accession>A0A0K2Y2H0</accession>
<evidence type="ECO:0000313" key="2">
    <source>
        <dbReference type="EMBL" id="CRG98273.1"/>
    </source>
</evidence>
<protein>
    <submittedName>
        <fullName evidence="2">Uncharacterized protein</fullName>
    </submittedName>
</protein>
<reference evidence="2" key="1">
    <citation type="submission" date="2015-03" db="EMBL/GenBank/DDBJ databases">
        <authorList>
            <person name="Murphy D."/>
        </authorList>
    </citation>
    <scope>NUCLEOTIDE SEQUENCE</scope>
    <source>
        <strain evidence="2">JIR12708</strain>
        <plasmid evidence="2">pJIR4150</plasmid>
    </source>
</reference>
<keyword evidence="1" id="KW-0812">Transmembrane</keyword>
<feature type="transmembrane region" description="Helical" evidence="1">
    <location>
        <begin position="6"/>
        <end position="24"/>
    </location>
</feature>
<dbReference type="RefSeq" id="WP_274541685.1">
    <property type="nucleotide sequence ID" value="NZ_CATNZR010000067.1"/>
</dbReference>
<keyword evidence="1" id="KW-1133">Transmembrane helix</keyword>
<reference evidence="2" key="2">
    <citation type="submission" date="2015-09" db="EMBL/GenBank/DDBJ databases">
        <title>Functional analysis of a bacitracin resistant determinant located on ICECp1, a novel Tn916-like element from a conjugative plasmid in Clostridium perfringens.</title>
        <authorList>
            <person name="Han X."/>
            <person name="Du X.-D."/>
            <person name="Southey L."/>
            <person name="Bulach D.M."/>
            <person name="Seemann T."/>
            <person name="Yan X.-X."/>
            <person name="Bannam T.L."/>
            <person name="Rood J.I."/>
        </authorList>
    </citation>
    <scope>NUCLEOTIDE SEQUENCE [LARGE SCALE GENOMIC DNA]</scope>
    <source>
        <strain evidence="2">JIR12708</strain>
        <plasmid evidence="2">pJIR4150</plasmid>
    </source>
</reference>
<keyword evidence="1" id="KW-0472">Membrane</keyword>
<name>A0A0K2Y2H0_CLOPF</name>
<sequence>MVITIILGLIIINTFMYINLFKVAKKADEELKLLFKKHDFQQ</sequence>
<proteinExistence type="predicted"/>
<dbReference type="AlphaFoldDB" id="A0A0K2Y2H0"/>
<dbReference type="EMBL" id="LN835295">
    <property type="protein sequence ID" value="CRG98273.1"/>
    <property type="molecule type" value="Genomic_DNA"/>
</dbReference>
<evidence type="ECO:0000256" key="1">
    <source>
        <dbReference type="SAM" id="Phobius"/>
    </source>
</evidence>
<keyword evidence="2" id="KW-0614">Plasmid</keyword>
<organism evidence="2">
    <name type="scientific">Clostridium perfringens</name>
    <dbReference type="NCBI Taxonomy" id="1502"/>
    <lineage>
        <taxon>Bacteria</taxon>
        <taxon>Bacillati</taxon>
        <taxon>Bacillota</taxon>
        <taxon>Clostridia</taxon>
        <taxon>Eubacteriales</taxon>
        <taxon>Clostridiaceae</taxon>
        <taxon>Clostridium</taxon>
    </lineage>
</organism>
<geneLocation type="plasmid" evidence="2">
    <name>pJIR4150</name>
</geneLocation>